<evidence type="ECO:0000313" key="11">
    <source>
        <dbReference type="EMBL" id="GJF13677.1"/>
    </source>
</evidence>
<feature type="domain" description="CBS" evidence="10">
    <location>
        <begin position="203"/>
        <end position="259"/>
    </location>
</feature>
<evidence type="ECO:0000313" key="12">
    <source>
        <dbReference type="Proteomes" id="UP001060504"/>
    </source>
</evidence>
<keyword evidence="4 9" id="KW-0812">Transmembrane</keyword>
<dbReference type="Gene3D" id="1.25.60.10">
    <property type="entry name" value="MgtE N-terminal domain-like"/>
    <property type="match status" value="1"/>
</dbReference>
<gene>
    <name evidence="11" type="primary">mgtE</name>
    <name evidence="11" type="ORF">NGTWS1702_14380</name>
</gene>
<comment type="function">
    <text evidence="9">Acts as a magnesium transporter.</text>
</comment>
<dbReference type="Gene3D" id="1.10.357.20">
    <property type="entry name" value="SLC41 divalent cation transporters, integral membrane domain"/>
    <property type="match status" value="1"/>
</dbReference>
<dbReference type="InterPro" id="IPR000644">
    <property type="entry name" value="CBS_dom"/>
</dbReference>
<dbReference type="Pfam" id="PF03448">
    <property type="entry name" value="MgtE_N"/>
    <property type="match status" value="1"/>
</dbReference>
<accession>A0ABQ4VCD5</accession>
<dbReference type="NCBIfam" id="TIGR00400">
    <property type="entry name" value="mgtE"/>
    <property type="match status" value="1"/>
</dbReference>
<comment type="similarity">
    <text evidence="2 9">Belongs to the SLC41A transporter family.</text>
</comment>
<feature type="transmembrane region" description="Helical" evidence="9">
    <location>
        <begin position="313"/>
        <end position="340"/>
    </location>
</feature>
<keyword evidence="9" id="KW-1003">Cell membrane</keyword>
<evidence type="ECO:0000256" key="3">
    <source>
        <dbReference type="ARBA" id="ARBA00022448"/>
    </source>
</evidence>
<dbReference type="InterPro" id="IPR038076">
    <property type="entry name" value="MgtE_N_sf"/>
</dbReference>
<feature type="transmembrane region" description="Helical" evidence="9">
    <location>
        <begin position="422"/>
        <end position="444"/>
    </location>
</feature>
<evidence type="ECO:0000256" key="4">
    <source>
        <dbReference type="ARBA" id="ARBA00022692"/>
    </source>
</evidence>
<evidence type="ECO:0000256" key="8">
    <source>
        <dbReference type="PROSITE-ProRule" id="PRU00703"/>
    </source>
</evidence>
<keyword evidence="3 9" id="KW-0813">Transport</keyword>
<feature type="domain" description="CBS" evidence="10">
    <location>
        <begin position="135"/>
        <end position="201"/>
    </location>
</feature>
<dbReference type="CDD" id="cd04606">
    <property type="entry name" value="CBS_pair_Mg_transporter"/>
    <property type="match status" value="1"/>
</dbReference>
<dbReference type="Pfam" id="PF01769">
    <property type="entry name" value="MgtE"/>
    <property type="match status" value="1"/>
</dbReference>
<dbReference type="SMART" id="SM00924">
    <property type="entry name" value="MgtE_N"/>
    <property type="match status" value="1"/>
</dbReference>
<name>A0ABQ4VCD5_9MYCO</name>
<dbReference type="SUPFAM" id="SSF54631">
    <property type="entry name" value="CBS-domain pair"/>
    <property type="match status" value="1"/>
</dbReference>
<dbReference type="InterPro" id="IPR006669">
    <property type="entry name" value="MgtE_transporter"/>
</dbReference>
<proteinExistence type="inferred from homology"/>
<keyword evidence="9" id="KW-0479">Metal-binding</keyword>
<dbReference type="InterPro" id="IPR006667">
    <property type="entry name" value="SLC41_membr_dom"/>
</dbReference>
<dbReference type="Pfam" id="PF00571">
    <property type="entry name" value="CBS"/>
    <property type="match status" value="2"/>
</dbReference>
<evidence type="ECO:0000256" key="2">
    <source>
        <dbReference type="ARBA" id="ARBA00009749"/>
    </source>
</evidence>
<dbReference type="Proteomes" id="UP001060504">
    <property type="component" value="Unassembled WGS sequence"/>
</dbReference>
<evidence type="ECO:0000256" key="7">
    <source>
        <dbReference type="ARBA" id="ARBA00023136"/>
    </source>
</evidence>
<dbReference type="InterPro" id="IPR046342">
    <property type="entry name" value="CBS_dom_sf"/>
</dbReference>
<protein>
    <recommendedName>
        <fullName evidence="9">Magnesium transporter MgtE</fullName>
    </recommendedName>
</protein>
<keyword evidence="7 9" id="KW-0472">Membrane</keyword>
<evidence type="ECO:0000256" key="6">
    <source>
        <dbReference type="ARBA" id="ARBA00022989"/>
    </source>
</evidence>
<dbReference type="PROSITE" id="PS51371">
    <property type="entry name" value="CBS"/>
    <property type="match status" value="2"/>
</dbReference>
<comment type="caution">
    <text evidence="11">The sequence shown here is derived from an EMBL/GenBank/DDBJ whole genome shotgun (WGS) entry which is preliminary data.</text>
</comment>
<comment type="subcellular location">
    <subcellularLocation>
        <location evidence="9">Cell membrane</location>
        <topology evidence="9">Multi-pass membrane protein</topology>
    </subcellularLocation>
    <subcellularLocation>
        <location evidence="1">Membrane</location>
        <topology evidence="1">Multi-pass membrane protein</topology>
    </subcellularLocation>
</comment>
<feature type="transmembrane region" description="Helical" evidence="9">
    <location>
        <begin position="388"/>
        <end position="410"/>
    </location>
</feature>
<feature type="transmembrane region" description="Helical" evidence="9">
    <location>
        <begin position="361"/>
        <end position="382"/>
    </location>
</feature>
<keyword evidence="12" id="KW-1185">Reference proteome</keyword>
<dbReference type="EMBL" id="BPRH01001516">
    <property type="protein sequence ID" value="GJF13677.1"/>
    <property type="molecule type" value="Genomic_DNA"/>
</dbReference>
<reference evidence="11 12" key="1">
    <citation type="submission" date="2021-08" db="EMBL/GenBank/DDBJ databases">
        <title>Draft genome sequence of Mycolicibacterium sp. NGTWS1702 strain.</title>
        <authorList>
            <person name="Matsumoto M."/>
            <person name="Tang B.C.C."/>
            <person name="Machida Y."/>
            <person name="Matoyama H."/>
            <person name="Kishihara T."/>
            <person name="Sato S."/>
            <person name="Kondo I."/>
            <person name="Sano M."/>
            <person name="Kato G."/>
        </authorList>
    </citation>
    <scope>NUCLEOTIDE SEQUENCE [LARGE SCALE GENOMIC DNA]</scope>
    <source>
        <strain evidence="11 12">NGTWSNA01</strain>
    </source>
</reference>
<dbReference type="PANTHER" id="PTHR41394:SF8">
    <property type="entry name" value="MAGNESIUM TRANSPORTER MGTE"/>
    <property type="match status" value="1"/>
</dbReference>
<comment type="subunit">
    <text evidence="9">Homodimer.</text>
</comment>
<dbReference type="SUPFAM" id="SSF161093">
    <property type="entry name" value="MgtE membrane domain-like"/>
    <property type="match status" value="1"/>
</dbReference>
<dbReference type="Gene3D" id="3.10.580.10">
    <property type="entry name" value="CBS-domain"/>
    <property type="match status" value="1"/>
</dbReference>
<dbReference type="SMART" id="SM00116">
    <property type="entry name" value="CBS"/>
    <property type="match status" value="2"/>
</dbReference>
<evidence type="ECO:0000256" key="5">
    <source>
        <dbReference type="ARBA" id="ARBA00022842"/>
    </source>
</evidence>
<dbReference type="PANTHER" id="PTHR41394">
    <property type="entry name" value="MAGNESIUM TRANSPORTER MGTE"/>
    <property type="match status" value="1"/>
</dbReference>
<dbReference type="SUPFAM" id="SSF158791">
    <property type="entry name" value="MgtE N-terminal domain-like"/>
    <property type="match status" value="1"/>
</dbReference>
<evidence type="ECO:0000259" key="10">
    <source>
        <dbReference type="PROSITE" id="PS51371"/>
    </source>
</evidence>
<evidence type="ECO:0000256" key="1">
    <source>
        <dbReference type="ARBA" id="ARBA00004141"/>
    </source>
</evidence>
<comment type="caution">
    <text evidence="9">Lacks conserved residue(s) required for the propagation of feature annotation.</text>
</comment>
<dbReference type="InterPro" id="IPR006668">
    <property type="entry name" value="Mg_transptr_MgtE_intracell_dom"/>
</dbReference>
<evidence type="ECO:0000256" key="9">
    <source>
        <dbReference type="RuleBase" id="RU362011"/>
    </source>
</evidence>
<keyword evidence="8" id="KW-0129">CBS domain</keyword>
<keyword evidence="5 9" id="KW-0460">Magnesium</keyword>
<keyword evidence="6 9" id="KW-1133">Transmembrane helix</keyword>
<organism evidence="11 12">
    <name type="scientific">Mycolicibacterium cyprinidarum</name>
    <dbReference type="NCBI Taxonomy" id="2860311"/>
    <lineage>
        <taxon>Bacteria</taxon>
        <taxon>Bacillati</taxon>
        <taxon>Actinomycetota</taxon>
        <taxon>Actinomycetes</taxon>
        <taxon>Mycobacteriales</taxon>
        <taxon>Mycobacteriaceae</taxon>
        <taxon>Mycolicibacterium</taxon>
    </lineage>
</organism>
<sequence>MSPTTEATPTLRDVLTTGQLANWLRTVPLPAERSRQMAKLDRSELRQLGLVLDADTAEDLLNSVDDELAAQALTAMDPPRAAVLIDSLDTDHTTDILREMPDRAAESVLSALPPARAAALRRMLAWPKDSAAAHMVPEALTVTPELTIAEAIAVVRHGAADPHFDSRNGAYIYVTDADRHLLGVVAFRDLVLADSVHRVATLMNEDVLWVSPLTDSEEAAQALDDANLVAMPVVDDERRLLGILTESAAADIAEEEATEDAERQGGSVPLELPYLRASPWLLWRKRIGWLLLLFVAEAYTGTVLRAFEQEMEAVVALAFFIPLLIGTGGNTGTQITTTLVRSLATGDVRLRDTPAVLAKEMSTGLLVALTMALAAVIRAWMLGVGPEVTLTVSLTVGAIVLWSAFIASILPPVLKMLRIDPALVSAPLIATVVDGTGLMIYFGIAHLTLSQLQGL</sequence>
<dbReference type="InterPro" id="IPR036739">
    <property type="entry name" value="SLC41_membr_dom_sf"/>
</dbReference>